<gene>
    <name evidence="1" type="ORF">DW264_18555</name>
</gene>
<organism evidence="1 2">
    <name type="scientific">Roseburia intestinalis</name>
    <dbReference type="NCBI Taxonomy" id="166486"/>
    <lineage>
        <taxon>Bacteria</taxon>
        <taxon>Bacillati</taxon>
        <taxon>Bacillota</taxon>
        <taxon>Clostridia</taxon>
        <taxon>Lachnospirales</taxon>
        <taxon>Lachnospiraceae</taxon>
        <taxon>Roseburia</taxon>
    </lineage>
</organism>
<dbReference type="AlphaFoldDB" id="A0A3R6GTG9"/>
<accession>A0A3R6GTG9</accession>
<dbReference type="EMBL" id="QRID01000036">
    <property type="protein sequence ID" value="RHG24079.1"/>
    <property type="molecule type" value="Genomic_DNA"/>
</dbReference>
<dbReference type="Proteomes" id="UP000284051">
    <property type="component" value="Unassembled WGS sequence"/>
</dbReference>
<protein>
    <submittedName>
        <fullName evidence="1">Uncharacterized protein</fullName>
    </submittedName>
</protein>
<name>A0A3R6GTG9_9FIRM</name>
<reference evidence="1 2" key="1">
    <citation type="submission" date="2018-08" db="EMBL/GenBank/DDBJ databases">
        <title>A genome reference for cultivated species of the human gut microbiota.</title>
        <authorList>
            <person name="Zou Y."/>
            <person name="Xue W."/>
            <person name="Luo G."/>
        </authorList>
    </citation>
    <scope>NUCLEOTIDE SEQUENCE [LARGE SCALE GENOMIC DNA]</scope>
    <source>
        <strain evidence="1 2">AM22-21LB</strain>
    </source>
</reference>
<sequence>MDIYHIKTIKEWNMIETLKKQIEDSYYWDARVKALDCNYFGDEVKLVYEDNDEEIIYQFEGCYKIKIEHSIECPKDTPSKELRVTQIPYFMQDVEVNEVILGDKRYLEFKINMYPIELYIVCSKFTIC</sequence>
<proteinExistence type="predicted"/>
<evidence type="ECO:0000313" key="2">
    <source>
        <dbReference type="Proteomes" id="UP000284051"/>
    </source>
</evidence>
<comment type="caution">
    <text evidence="1">The sequence shown here is derived from an EMBL/GenBank/DDBJ whole genome shotgun (WGS) entry which is preliminary data.</text>
</comment>
<evidence type="ECO:0000313" key="1">
    <source>
        <dbReference type="EMBL" id="RHG24079.1"/>
    </source>
</evidence>